<gene>
    <name evidence="2" type="ORF">IV59_GL000249</name>
</gene>
<dbReference type="InterPro" id="IPR024515">
    <property type="entry name" value="DUF3397"/>
</dbReference>
<feature type="transmembrane region" description="Helical" evidence="1">
    <location>
        <begin position="94"/>
        <end position="116"/>
    </location>
</feature>
<keyword evidence="3" id="KW-1185">Reference proteome</keyword>
<evidence type="ECO:0000256" key="1">
    <source>
        <dbReference type="SAM" id="Phobius"/>
    </source>
</evidence>
<dbReference type="Proteomes" id="UP000051884">
    <property type="component" value="Unassembled WGS sequence"/>
</dbReference>
<evidence type="ECO:0000313" key="2">
    <source>
        <dbReference type="EMBL" id="KRO09942.1"/>
    </source>
</evidence>
<dbReference type="RefSeq" id="WP_420836078.1">
    <property type="nucleotide sequence ID" value="NZ_JQCH01000010.1"/>
</dbReference>
<evidence type="ECO:0008006" key="4">
    <source>
        <dbReference type="Google" id="ProtNLM"/>
    </source>
</evidence>
<keyword evidence="1" id="KW-1133">Transmembrane helix</keyword>
<evidence type="ECO:0000313" key="3">
    <source>
        <dbReference type="Proteomes" id="UP000051884"/>
    </source>
</evidence>
<organism evidence="2 3">
    <name type="scientific">Paucilactobacillus hokkaidonensis</name>
    <dbReference type="NCBI Taxonomy" id="1193095"/>
    <lineage>
        <taxon>Bacteria</taxon>
        <taxon>Bacillati</taxon>
        <taxon>Bacillota</taxon>
        <taxon>Bacilli</taxon>
        <taxon>Lactobacillales</taxon>
        <taxon>Lactobacillaceae</taxon>
        <taxon>Paucilactobacillus</taxon>
    </lineage>
</organism>
<proteinExistence type="predicted"/>
<feature type="transmembrane region" description="Helical" evidence="1">
    <location>
        <begin position="6"/>
        <end position="26"/>
    </location>
</feature>
<reference evidence="2 3" key="1">
    <citation type="journal article" date="2015" name="Genome Announc.">
        <title>Expanding the biotechnology potential of lactobacilli through comparative genomics of 213 strains and associated genera.</title>
        <authorList>
            <person name="Sun Z."/>
            <person name="Harris H.M."/>
            <person name="McCann A."/>
            <person name="Guo C."/>
            <person name="Argimon S."/>
            <person name="Zhang W."/>
            <person name="Yang X."/>
            <person name="Jeffery I.B."/>
            <person name="Cooney J.C."/>
            <person name="Kagawa T.F."/>
            <person name="Liu W."/>
            <person name="Song Y."/>
            <person name="Salvetti E."/>
            <person name="Wrobel A."/>
            <person name="Rasinkangas P."/>
            <person name="Parkhill J."/>
            <person name="Rea M.C."/>
            <person name="O'Sullivan O."/>
            <person name="Ritari J."/>
            <person name="Douillard F.P."/>
            <person name="Paul Ross R."/>
            <person name="Yang R."/>
            <person name="Briner A.E."/>
            <person name="Felis G.E."/>
            <person name="de Vos W.M."/>
            <person name="Barrangou R."/>
            <person name="Klaenhammer T.R."/>
            <person name="Caufield P.W."/>
            <person name="Cui Y."/>
            <person name="Zhang H."/>
            <person name="O'Toole P.W."/>
        </authorList>
    </citation>
    <scope>NUCLEOTIDE SEQUENCE [LARGE SCALE GENOMIC DNA]</scope>
    <source>
        <strain evidence="2 3">DSM 26202</strain>
    </source>
</reference>
<comment type="caution">
    <text evidence="2">The sequence shown here is derived from an EMBL/GenBank/DDBJ whole genome shotgun (WGS) entry which is preliminary data.</text>
</comment>
<accession>A0ABR5Q766</accession>
<sequence length="117" mass="14224">MKFVKLNNLPIQLLILILISIIIALIRRVLHRFWPSRLRYYDFWPLITVYLSALNLSLNWFLYMVIGWMSISILIVLGQVIIKKEFLYRQFFPVFWRFSVVYTTIAYLCSIFYRFMG</sequence>
<keyword evidence="1" id="KW-0812">Transmembrane</keyword>
<protein>
    <recommendedName>
        <fullName evidence="4">Integral membrane protein</fullName>
    </recommendedName>
</protein>
<dbReference type="EMBL" id="JQCH01000010">
    <property type="protein sequence ID" value="KRO09942.1"/>
    <property type="molecule type" value="Genomic_DNA"/>
</dbReference>
<feature type="transmembrane region" description="Helical" evidence="1">
    <location>
        <begin position="60"/>
        <end position="82"/>
    </location>
</feature>
<keyword evidence="1" id="KW-0472">Membrane</keyword>
<name>A0ABR5Q766_9LACO</name>
<dbReference type="Pfam" id="PF11877">
    <property type="entry name" value="DUF3397"/>
    <property type="match status" value="1"/>
</dbReference>